<protein>
    <submittedName>
        <fullName evidence="1">Uncharacterized protein</fullName>
    </submittedName>
</protein>
<reference evidence="1 2" key="1">
    <citation type="journal article" date="2021" name="Front. Microbiol.">
        <title>Aerobic Denitrification and Heterotrophic Sulfur Oxidation in the Genus Halomonas Revealed by Six Novel Species Characterizations and Genome-Based Analysis.</title>
        <authorList>
            <person name="Wang L."/>
            <person name="Shao Z."/>
        </authorList>
    </citation>
    <scope>NUCLEOTIDE SEQUENCE [LARGE SCALE GENOMIC DNA]</scope>
    <source>
        <strain evidence="1 2">MCCC 1A11036</strain>
    </source>
</reference>
<dbReference type="Proteomes" id="UP001320122">
    <property type="component" value="Unassembled WGS sequence"/>
</dbReference>
<accession>A0ABS9AEK3</accession>
<evidence type="ECO:0000313" key="2">
    <source>
        <dbReference type="Proteomes" id="UP001320122"/>
    </source>
</evidence>
<proteinExistence type="predicted"/>
<dbReference type="RefSeq" id="WP_191224648.1">
    <property type="nucleotide sequence ID" value="NZ_JABFTT010000005.1"/>
</dbReference>
<sequence length="56" mass="6254">MPTAHKGRVRGPNVKPTRQAVAAYYELLKRKAEQGNVNAAGWLLQLDLLNQPREGQ</sequence>
<keyword evidence="2" id="KW-1185">Reference proteome</keyword>
<name>A0ABS9AEK3_9GAMM</name>
<comment type="caution">
    <text evidence="1">The sequence shown here is derived from an EMBL/GenBank/DDBJ whole genome shotgun (WGS) entry which is preliminary data.</text>
</comment>
<organism evidence="1 2">
    <name type="scientific">Billgrantia zhangzhouensis</name>
    <dbReference type="NCBI Taxonomy" id="2733481"/>
    <lineage>
        <taxon>Bacteria</taxon>
        <taxon>Pseudomonadati</taxon>
        <taxon>Pseudomonadota</taxon>
        <taxon>Gammaproteobacteria</taxon>
        <taxon>Oceanospirillales</taxon>
        <taxon>Halomonadaceae</taxon>
        <taxon>Billgrantia</taxon>
    </lineage>
</organism>
<evidence type="ECO:0000313" key="1">
    <source>
        <dbReference type="EMBL" id="MCE8020173.1"/>
    </source>
</evidence>
<gene>
    <name evidence="1" type="ORF">HOP51_08600</name>
</gene>
<dbReference type="EMBL" id="JABFTT010000005">
    <property type="protein sequence ID" value="MCE8020173.1"/>
    <property type="molecule type" value="Genomic_DNA"/>
</dbReference>